<evidence type="ECO:0000313" key="1">
    <source>
        <dbReference type="EMBL" id="MDL2076927.1"/>
    </source>
</evidence>
<keyword evidence="2" id="KW-1185">Reference proteome</keyword>
<name>A0ABT7IWF4_9ACTN</name>
<comment type="caution">
    <text evidence="1">The sequence shown here is derived from an EMBL/GenBank/DDBJ whole genome shotgun (WGS) entry which is preliminary data.</text>
</comment>
<dbReference type="InterPro" id="IPR046271">
    <property type="entry name" value="DUF6304"/>
</dbReference>
<sequence length="219" mass="24532">MTGLTRWPGRYTDRHGSQEIVFESDGRELIRTTIRGVRFEGDAMDGLGAVGGEPPEPMLVLRDGDLWSCLLEWELPLPVDVAGRGERTASLHCALNLWYPEESEHLTLTLRLGGHELSATHPDFETALREIAAALPDGTRLRACVSCAWSDYHPAGNGMMAGLACFRDVKDLYRRCDGKHGRHGIFTYWPLRTGFVQETHLCDEFEHRAPDHGYRGGFP</sequence>
<organism evidence="1 2">
    <name type="scientific">Streptomyces fuscus</name>
    <dbReference type="NCBI Taxonomy" id="3048495"/>
    <lineage>
        <taxon>Bacteria</taxon>
        <taxon>Bacillati</taxon>
        <taxon>Actinomycetota</taxon>
        <taxon>Actinomycetes</taxon>
        <taxon>Kitasatosporales</taxon>
        <taxon>Streptomycetaceae</taxon>
        <taxon>Streptomyces</taxon>
    </lineage>
</organism>
<reference evidence="1 2" key="1">
    <citation type="submission" date="2023-05" db="EMBL/GenBank/DDBJ databases">
        <title>Streptomyces fuscus sp. nov., a brown-black pigment producing actinomyces isolated from dry sand of Sea duck farm.</title>
        <authorList>
            <person name="Xie J."/>
            <person name="Shen N."/>
        </authorList>
    </citation>
    <scope>NUCLEOTIDE SEQUENCE [LARGE SCALE GENOMIC DNA]</scope>
    <source>
        <strain evidence="1 2">GXMU-J15</strain>
    </source>
</reference>
<dbReference type="EMBL" id="JASJUS010000008">
    <property type="protein sequence ID" value="MDL2076927.1"/>
    <property type="molecule type" value="Genomic_DNA"/>
</dbReference>
<dbReference type="RefSeq" id="WP_093718638.1">
    <property type="nucleotide sequence ID" value="NZ_JASJUS010000008.1"/>
</dbReference>
<gene>
    <name evidence="1" type="ORF">QNN03_10805</name>
</gene>
<accession>A0ABT7IWF4</accession>
<protein>
    <submittedName>
        <fullName evidence="1">DUF6304 family protein</fullName>
    </submittedName>
</protein>
<dbReference type="Pfam" id="PF19822">
    <property type="entry name" value="DUF6304"/>
    <property type="match status" value="1"/>
</dbReference>
<proteinExistence type="predicted"/>
<dbReference type="Proteomes" id="UP001241926">
    <property type="component" value="Unassembled WGS sequence"/>
</dbReference>
<evidence type="ECO:0000313" key="2">
    <source>
        <dbReference type="Proteomes" id="UP001241926"/>
    </source>
</evidence>